<dbReference type="InterPro" id="IPR036615">
    <property type="entry name" value="Mur_ligase_C_dom_sf"/>
</dbReference>
<dbReference type="EMBL" id="JAMQGR010000008">
    <property type="protein sequence ID" value="MCM2568139.1"/>
    <property type="molecule type" value="Genomic_DNA"/>
</dbReference>
<dbReference type="GO" id="GO:0008764">
    <property type="term" value="F:UDP-N-acetylmuramoylalanine-D-glutamate ligase activity"/>
    <property type="evidence" value="ECO:0007669"/>
    <property type="project" value="UniProtKB-EC"/>
</dbReference>
<keyword evidence="5 7" id="KW-0547">Nucleotide-binding</keyword>
<dbReference type="SUPFAM" id="SSF53623">
    <property type="entry name" value="MurD-like peptide ligases, catalytic domain"/>
    <property type="match status" value="1"/>
</dbReference>
<protein>
    <recommendedName>
        <fullName evidence="7 8">UDP-N-acetylmuramoylalanine--D-glutamate ligase</fullName>
        <ecNumber evidence="7 8">6.3.2.9</ecNumber>
    </recommendedName>
    <alternativeName>
        <fullName evidence="7">D-glutamic acid-adding enzyme</fullName>
    </alternativeName>
    <alternativeName>
        <fullName evidence="7">UDP-N-acetylmuramoyl-L-alanyl-D-glutamate synthetase</fullName>
    </alternativeName>
</protein>
<dbReference type="Gene3D" id="3.40.1190.10">
    <property type="entry name" value="Mur-like, catalytic domain"/>
    <property type="match status" value="1"/>
</dbReference>
<evidence type="ECO:0000313" key="11">
    <source>
        <dbReference type="EMBL" id="MCM2568139.1"/>
    </source>
</evidence>
<evidence type="ECO:0000313" key="12">
    <source>
        <dbReference type="Proteomes" id="UP001202243"/>
    </source>
</evidence>
<dbReference type="Pfam" id="PF08245">
    <property type="entry name" value="Mur_ligase_M"/>
    <property type="match status" value="1"/>
</dbReference>
<dbReference type="InterPro" id="IPR013221">
    <property type="entry name" value="Mur_ligase_cen"/>
</dbReference>
<keyword evidence="7 8" id="KW-0132">Cell division</keyword>
<dbReference type="PANTHER" id="PTHR43692:SF1">
    <property type="entry name" value="UDP-N-ACETYLMURAMOYLALANINE--D-GLUTAMATE LIGASE"/>
    <property type="match status" value="1"/>
</dbReference>
<evidence type="ECO:0000256" key="8">
    <source>
        <dbReference type="RuleBase" id="RU003664"/>
    </source>
</evidence>
<dbReference type="Pfam" id="PF21799">
    <property type="entry name" value="MurD-like_N"/>
    <property type="match status" value="1"/>
</dbReference>
<feature type="domain" description="Mur ligase C-terminal" evidence="9">
    <location>
        <begin position="367"/>
        <end position="487"/>
    </location>
</feature>
<evidence type="ECO:0000256" key="3">
    <source>
        <dbReference type="ARBA" id="ARBA00022490"/>
    </source>
</evidence>
<gene>
    <name evidence="7 11" type="primary">murD</name>
    <name evidence="11" type="ORF">NCG91_21245</name>
</gene>
<evidence type="ECO:0000256" key="5">
    <source>
        <dbReference type="ARBA" id="ARBA00022741"/>
    </source>
</evidence>
<sequence length="518" mass="54526">MMYDAKTALVLGLGESGLAMALWLARSGATVRVADTRESPERLAALQAAVPQAQFIAGAFTADLLDGVDFVTVSPGLAPGCELAQIAPAATEKNIPVWGEIELFAQALAALKAERGYAPKVIAITGTNGKTTVTSLVGLLCERAGLATRVAGNISPAALDVLREVLDAEPAPQPVDAEAEVAEPVASTLPQAWILELSSFQLHTTFSLQADAATVLNLSQDHLDWHGDMAAYAADKARIFGDQTVRILNRDDAAVMHMADPLVETITFGTGEPAEVDSFGLVNERGIFWLAQAVPSEEVIEKKRRKNDPAPEPVPTMAKKLMPADALKIRGQHNASNALAALALCRAIGLPFAPLLHGLREYQGEPHRVELITAVGEVEYYDDSKGTNVGATVAALFGLGKAFGGAEQRLVLIAGGDGKGQDFSPLAEPVSRYVRAVVLIGRDAPALRAALEPAGVDIVDCATLPEAVKRASSLALAGDAVLLSPACASLDMFKNYAHRAQVFVDAVRDIALENGQDI</sequence>
<feature type="binding site" evidence="7">
    <location>
        <begin position="126"/>
        <end position="132"/>
    </location>
    <ligand>
        <name>ATP</name>
        <dbReference type="ChEBI" id="CHEBI:30616"/>
    </ligand>
</feature>
<dbReference type="SUPFAM" id="SSF53244">
    <property type="entry name" value="MurD-like peptide ligases, peptide-binding domain"/>
    <property type="match status" value="1"/>
</dbReference>
<organism evidence="11 12">
    <name type="scientific">Janthinobacterium kumbetense</name>
    <dbReference type="NCBI Taxonomy" id="2950280"/>
    <lineage>
        <taxon>Bacteria</taxon>
        <taxon>Pseudomonadati</taxon>
        <taxon>Pseudomonadota</taxon>
        <taxon>Betaproteobacteria</taxon>
        <taxon>Burkholderiales</taxon>
        <taxon>Oxalobacteraceae</taxon>
        <taxon>Janthinobacterium</taxon>
    </lineage>
</organism>
<dbReference type="Proteomes" id="UP001202243">
    <property type="component" value="Unassembled WGS sequence"/>
</dbReference>
<comment type="function">
    <text evidence="7 8">Cell wall formation. Catalyzes the addition of glutamate to the nucleotide precursor UDP-N-acetylmuramoyl-L-alanine (UMA).</text>
</comment>
<name>A0ABT0WWQ4_9BURK</name>
<reference evidence="11 12" key="1">
    <citation type="submission" date="2022-06" db="EMBL/GenBank/DDBJ databases">
        <title>Janthinobacterium kumbetensis sp. nov., isolated from spring water in Turkey.</title>
        <authorList>
            <person name="Inan Bektas K."/>
            <person name="Belduz A.A."/>
            <person name="Canakci S."/>
            <person name="Nalcaoglu A."/>
            <person name="Ceylan E."/>
            <person name="Kati H."/>
        </authorList>
    </citation>
    <scope>NUCLEOTIDE SEQUENCE [LARGE SCALE GENOMIC DNA]</scope>
    <source>
        <strain evidence="11 12">GK</strain>
    </source>
</reference>
<keyword evidence="4 7" id="KW-0436">Ligase</keyword>
<comment type="caution">
    <text evidence="11">The sequence shown here is derived from an EMBL/GenBank/DDBJ whole genome shotgun (WGS) entry which is preliminary data.</text>
</comment>
<dbReference type="RefSeq" id="WP_251351075.1">
    <property type="nucleotide sequence ID" value="NZ_JAMQGR010000008.1"/>
</dbReference>
<dbReference type="InterPro" id="IPR036565">
    <property type="entry name" value="Mur-like_cat_sf"/>
</dbReference>
<dbReference type="Pfam" id="PF02875">
    <property type="entry name" value="Mur_ligase_C"/>
    <property type="match status" value="1"/>
</dbReference>
<keyword evidence="7 8" id="KW-0961">Cell wall biogenesis/degradation</keyword>
<dbReference type="InterPro" id="IPR005762">
    <property type="entry name" value="MurD"/>
</dbReference>
<keyword evidence="7 8" id="KW-0573">Peptidoglycan synthesis</keyword>
<dbReference type="HAMAP" id="MF_00639">
    <property type="entry name" value="MurD"/>
    <property type="match status" value="1"/>
</dbReference>
<evidence type="ECO:0000256" key="7">
    <source>
        <dbReference type="HAMAP-Rule" id="MF_00639"/>
    </source>
</evidence>
<comment type="similarity">
    <text evidence="7">Belongs to the MurCDEF family.</text>
</comment>
<dbReference type="Gene3D" id="3.90.190.20">
    <property type="entry name" value="Mur ligase, C-terminal domain"/>
    <property type="match status" value="1"/>
</dbReference>
<evidence type="ECO:0000256" key="4">
    <source>
        <dbReference type="ARBA" id="ARBA00022598"/>
    </source>
</evidence>
<keyword evidence="6 7" id="KW-0067">ATP-binding</keyword>
<keyword evidence="3 7" id="KW-0963">Cytoplasm</keyword>
<keyword evidence="7 8" id="KW-0133">Cell shape</keyword>
<evidence type="ECO:0000256" key="6">
    <source>
        <dbReference type="ARBA" id="ARBA00022840"/>
    </source>
</evidence>
<dbReference type="InterPro" id="IPR004101">
    <property type="entry name" value="Mur_ligase_C"/>
</dbReference>
<evidence type="ECO:0000256" key="2">
    <source>
        <dbReference type="ARBA" id="ARBA00004752"/>
    </source>
</evidence>
<feature type="domain" description="Mur ligase central" evidence="10">
    <location>
        <begin position="124"/>
        <end position="344"/>
    </location>
</feature>
<dbReference type="Gene3D" id="3.40.50.720">
    <property type="entry name" value="NAD(P)-binding Rossmann-like Domain"/>
    <property type="match status" value="1"/>
</dbReference>
<dbReference type="NCBIfam" id="TIGR01087">
    <property type="entry name" value="murD"/>
    <property type="match status" value="1"/>
</dbReference>
<keyword evidence="12" id="KW-1185">Reference proteome</keyword>
<comment type="subcellular location">
    <subcellularLocation>
        <location evidence="1 7 8">Cytoplasm</location>
    </subcellularLocation>
</comment>
<proteinExistence type="inferred from homology"/>
<dbReference type="PANTHER" id="PTHR43692">
    <property type="entry name" value="UDP-N-ACETYLMURAMOYLALANINE--D-GLUTAMATE LIGASE"/>
    <property type="match status" value="1"/>
</dbReference>
<dbReference type="EC" id="6.3.2.9" evidence="7 8"/>
<dbReference type="SUPFAM" id="SSF51984">
    <property type="entry name" value="MurCD N-terminal domain"/>
    <property type="match status" value="1"/>
</dbReference>
<evidence type="ECO:0000259" key="10">
    <source>
        <dbReference type="Pfam" id="PF08245"/>
    </source>
</evidence>
<comment type="pathway">
    <text evidence="2 7 8">Cell wall biogenesis; peptidoglycan biosynthesis.</text>
</comment>
<accession>A0ABT0WWQ4</accession>
<evidence type="ECO:0000259" key="9">
    <source>
        <dbReference type="Pfam" id="PF02875"/>
    </source>
</evidence>
<keyword evidence="7 8" id="KW-0131">Cell cycle</keyword>
<comment type="catalytic activity">
    <reaction evidence="7 8">
        <text>UDP-N-acetyl-alpha-D-muramoyl-L-alanine + D-glutamate + ATP = UDP-N-acetyl-alpha-D-muramoyl-L-alanyl-D-glutamate + ADP + phosphate + H(+)</text>
        <dbReference type="Rhea" id="RHEA:16429"/>
        <dbReference type="ChEBI" id="CHEBI:15378"/>
        <dbReference type="ChEBI" id="CHEBI:29986"/>
        <dbReference type="ChEBI" id="CHEBI:30616"/>
        <dbReference type="ChEBI" id="CHEBI:43474"/>
        <dbReference type="ChEBI" id="CHEBI:83898"/>
        <dbReference type="ChEBI" id="CHEBI:83900"/>
        <dbReference type="ChEBI" id="CHEBI:456216"/>
        <dbReference type="EC" id="6.3.2.9"/>
    </reaction>
</comment>
<evidence type="ECO:0000256" key="1">
    <source>
        <dbReference type="ARBA" id="ARBA00004496"/>
    </source>
</evidence>